<reference evidence="4 5" key="1">
    <citation type="submission" date="2018-11" db="EMBL/GenBank/DDBJ databases">
        <title>Genomic Encyclopedia of Type Strains, Phase IV (KMG-IV): sequencing the most valuable type-strain genomes for metagenomic binning, comparative biology and taxonomic classification.</title>
        <authorList>
            <person name="Goeker M."/>
        </authorList>
    </citation>
    <scope>NUCLEOTIDE SEQUENCE [LARGE SCALE GENOMIC DNA]</scope>
    <source>
        <strain evidence="4 5">DSM 22027</strain>
    </source>
</reference>
<evidence type="ECO:0000256" key="2">
    <source>
        <dbReference type="RuleBase" id="RU362097"/>
    </source>
</evidence>
<feature type="coiled-coil region" evidence="3">
    <location>
        <begin position="400"/>
        <end position="430"/>
    </location>
</feature>
<comment type="similarity">
    <text evidence="1 2">Belongs to the outer membrane factor (OMF) (TC 1.B.17) family.</text>
</comment>
<comment type="caution">
    <text evidence="4">The sequence shown here is derived from an EMBL/GenBank/DDBJ whole genome shotgun (WGS) entry which is preliminary data.</text>
</comment>
<evidence type="ECO:0000313" key="4">
    <source>
        <dbReference type="EMBL" id="ROQ89831.1"/>
    </source>
</evidence>
<dbReference type="Pfam" id="PF02321">
    <property type="entry name" value="OEP"/>
    <property type="match status" value="2"/>
</dbReference>
<accession>A0A3N1UPL4</accession>
<dbReference type="AlphaFoldDB" id="A0A3N1UPL4"/>
<keyword evidence="2 4" id="KW-0449">Lipoprotein</keyword>
<dbReference type="EMBL" id="RJVA01000016">
    <property type="protein sequence ID" value="ROQ89831.1"/>
    <property type="molecule type" value="Genomic_DNA"/>
</dbReference>
<protein>
    <submittedName>
        <fullName evidence="4">NodT family efflux transporter outer membrane factor (OMF) lipoprotein</fullName>
    </submittedName>
</protein>
<sequence>MEFRKGEGYMAWFERALLRTVLGGVVVMSLIAQGCAPVGPQYTAPENKVPERWHAQETGPFEAANLSEAVLAQWWKTFDDPILTEVESRVLQANRDLKVAVARVREARAVLGTQRADLFPSLNAAGQALRQRTSAHGTASRAMETGFYRAGFDAGWELDLFGGTRRAVEAALADWEAAQAAHDAVRASLMAEAALAYVELRTFQERLDLTRRNIAVQEETYELNLSRYEAGLIDELPVQQSLYNLEHTRAAVAPLEAGLEAAKNRLAVLAGKEPGTLEKVLGESRPIPSVPPRVAVGIPAEALRNRPDIRLAERNLAAATARIGQASAELYPKFRLVGTIGLESLRAPDLLEWASRFWTIGPAVQWRLFDAGKIRQTIEVRTAQQEQALLRYESTLLNALEEVENTLVAFAKEQRRLEQLNKAVEAAQKAAFRAGDRYQAGLVDFTDVLDAQRTLQNFQDERAQSRGAVTANLIRLYKALGGGWQPSTSANP</sequence>
<dbReference type="SUPFAM" id="SSF56954">
    <property type="entry name" value="Outer membrane efflux proteins (OEP)"/>
    <property type="match status" value="1"/>
</dbReference>
<dbReference type="PANTHER" id="PTHR30203:SF25">
    <property type="entry name" value="OUTER MEMBRANE PROTEIN-RELATED"/>
    <property type="match status" value="1"/>
</dbReference>
<name>A0A3N1UPL4_9BACT</name>
<dbReference type="GO" id="GO:0005886">
    <property type="term" value="C:plasma membrane"/>
    <property type="evidence" value="ECO:0007669"/>
    <property type="project" value="UniProtKB-SubCell"/>
</dbReference>
<dbReference type="InterPro" id="IPR010131">
    <property type="entry name" value="MdtP/NodT-like"/>
</dbReference>
<dbReference type="Gene3D" id="1.20.1600.10">
    <property type="entry name" value="Outer membrane efflux proteins (OEP)"/>
    <property type="match status" value="1"/>
</dbReference>
<keyword evidence="3" id="KW-0175">Coiled coil</keyword>
<gene>
    <name evidence="4" type="ORF">EDC27_2946</name>
</gene>
<dbReference type="PROSITE" id="PS51257">
    <property type="entry name" value="PROKAR_LIPOPROTEIN"/>
    <property type="match status" value="1"/>
</dbReference>
<keyword evidence="2" id="KW-0812">Transmembrane</keyword>
<comment type="subcellular location">
    <subcellularLocation>
        <location evidence="2">Cell membrane</location>
        <topology evidence="2">Lipid-anchor</topology>
    </subcellularLocation>
</comment>
<keyword evidence="2" id="KW-1134">Transmembrane beta strand</keyword>
<dbReference type="NCBIfam" id="TIGR01845">
    <property type="entry name" value="outer_NodT"/>
    <property type="match status" value="1"/>
</dbReference>
<evidence type="ECO:0000256" key="1">
    <source>
        <dbReference type="ARBA" id="ARBA00007613"/>
    </source>
</evidence>
<keyword evidence="2" id="KW-0564">Palmitate</keyword>
<evidence type="ECO:0000256" key="3">
    <source>
        <dbReference type="SAM" id="Coils"/>
    </source>
</evidence>
<dbReference type="Proteomes" id="UP000276223">
    <property type="component" value="Unassembled WGS sequence"/>
</dbReference>
<proteinExistence type="inferred from homology"/>
<dbReference type="Gene3D" id="2.20.200.10">
    <property type="entry name" value="Outer membrane efflux proteins (OEP)"/>
    <property type="match status" value="1"/>
</dbReference>
<dbReference type="GO" id="GO:0015562">
    <property type="term" value="F:efflux transmembrane transporter activity"/>
    <property type="evidence" value="ECO:0007669"/>
    <property type="project" value="InterPro"/>
</dbReference>
<keyword evidence="5" id="KW-1185">Reference proteome</keyword>
<keyword evidence="2" id="KW-0472">Membrane</keyword>
<organism evidence="4 5">
    <name type="scientific">Desulfosoma caldarium</name>
    <dbReference type="NCBI Taxonomy" id="610254"/>
    <lineage>
        <taxon>Bacteria</taxon>
        <taxon>Pseudomonadati</taxon>
        <taxon>Thermodesulfobacteriota</taxon>
        <taxon>Syntrophobacteria</taxon>
        <taxon>Syntrophobacterales</taxon>
        <taxon>Syntrophobacteraceae</taxon>
        <taxon>Desulfosoma</taxon>
    </lineage>
</organism>
<dbReference type="PANTHER" id="PTHR30203">
    <property type="entry name" value="OUTER MEMBRANE CATION EFFLUX PROTEIN"/>
    <property type="match status" value="1"/>
</dbReference>
<dbReference type="InterPro" id="IPR003423">
    <property type="entry name" value="OMP_efflux"/>
</dbReference>
<evidence type="ECO:0000313" key="5">
    <source>
        <dbReference type="Proteomes" id="UP000276223"/>
    </source>
</evidence>